<dbReference type="GO" id="GO:0008800">
    <property type="term" value="F:beta-lactamase activity"/>
    <property type="evidence" value="ECO:0007669"/>
    <property type="project" value="InterPro"/>
</dbReference>
<comment type="caution">
    <text evidence="2">The sequence shown here is derived from an EMBL/GenBank/DDBJ whole genome shotgun (WGS) entry which is preliminary data.</text>
</comment>
<dbReference type="Gene3D" id="3.40.710.10">
    <property type="entry name" value="DD-peptidase/beta-lactamase superfamily"/>
    <property type="match status" value="1"/>
</dbReference>
<dbReference type="InterPro" id="IPR012338">
    <property type="entry name" value="Beta-lactam/transpept-like"/>
</dbReference>
<name>A0A318UK72_9SPHI</name>
<proteinExistence type="predicted"/>
<reference evidence="2 3" key="1">
    <citation type="submission" date="2018-06" db="EMBL/GenBank/DDBJ databases">
        <title>Genomic Encyclopedia of Archaeal and Bacterial Type Strains, Phase II (KMG-II): from individual species to whole genera.</title>
        <authorList>
            <person name="Goeker M."/>
        </authorList>
    </citation>
    <scope>NUCLEOTIDE SEQUENCE [LARGE SCALE GENOMIC DNA]</scope>
    <source>
        <strain evidence="2 3">DSM 27372</strain>
    </source>
</reference>
<evidence type="ECO:0000313" key="3">
    <source>
        <dbReference type="Proteomes" id="UP000248198"/>
    </source>
</evidence>
<dbReference type="InterPro" id="IPR045155">
    <property type="entry name" value="Beta-lactam_cat"/>
</dbReference>
<keyword evidence="3" id="KW-1185">Reference proteome</keyword>
<gene>
    <name evidence="2" type="ORF">B0O44_101300</name>
</gene>
<accession>A0A318UK72</accession>
<evidence type="ECO:0000259" key="1">
    <source>
        <dbReference type="Pfam" id="PF13354"/>
    </source>
</evidence>
<dbReference type="AlphaFoldDB" id="A0A318UK72"/>
<dbReference type="Proteomes" id="UP000248198">
    <property type="component" value="Unassembled WGS sequence"/>
</dbReference>
<feature type="domain" description="Beta-lactamase class A catalytic" evidence="1">
    <location>
        <begin position="71"/>
        <end position="265"/>
    </location>
</feature>
<sequence length="400" mass="46334">MLKTASFLLCMIGINVFAQKTDTVFLEKLMKSKPELFSVVLNHPEKHQVQVLYTQIKRDKNNKPIFTSYSYNLNDHHYFYPASTVKLAAVIFALEKINDLKVKGLDRKSTMITDSSYKGQTKVLKDPTSQNGLPSVEHYIKKILLTSDNDAFNRLFEFIGRAEINTKLKKYDLLNSRILNRLAIGDSGEPAKHTNPIKFYNGTVLVYSQKEQYDPKEYPLTLGNTTMGKAYLDSNEHLVNKPFSLAGKNAFAISDQQALMKRLMTPEAFPVKERFHLTPSDYQLIYTYMSKLPTESDYPKYDPKEFWPAYAKMLYYGREKDAQFNPDLKIFNKYGDSYGFIIDNSYFKDEKHQIEFFLTAVVQSNEDGIFNDGKYEYESICYPFMKNLGRMLYEEAMKAP</sequence>
<organism evidence="2 3">
    <name type="scientific">Pedobacter nutrimenti</name>
    <dbReference type="NCBI Taxonomy" id="1241337"/>
    <lineage>
        <taxon>Bacteria</taxon>
        <taxon>Pseudomonadati</taxon>
        <taxon>Bacteroidota</taxon>
        <taxon>Sphingobacteriia</taxon>
        <taxon>Sphingobacteriales</taxon>
        <taxon>Sphingobacteriaceae</taxon>
        <taxon>Pedobacter</taxon>
    </lineage>
</organism>
<dbReference type="GO" id="GO:0030655">
    <property type="term" value="P:beta-lactam antibiotic catabolic process"/>
    <property type="evidence" value="ECO:0007669"/>
    <property type="project" value="InterPro"/>
</dbReference>
<dbReference type="Pfam" id="PF13354">
    <property type="entry name" value="Beta-lactamase2"/>
    <property type="match status" value="1"/>
</dbReference>
<dbReference type="SUPFAM" id="SSF56601">
    <property type="entry name" value="beta-lactamase/transpeptidase-like"/>
    <property type="match status" value="1"/>
</dbReference>
<dbReference type="EMBL" id="QKLU01000001">
    <property type="protein sequence ID" value="PYF76826.1"/>
    <property type="molecule type" value="Genomic_DNA"/>
</dbReference>
<protein>
    <submittedName>
        <fullName evidence="2">Beta-lactamase family protein</fullName>
    </submittedName>
</protein>
<evidence type="ECO:0000313" key="2">
    <source>
        <dbReference type="EMBL" id="PYF76826.1"/>
    </source>
</evidence>
<dbReference type="OrthoDB" id="1884322at2"/>